<sequence>MTTDTTPTPEDQRIIRADQPAEILAAARVAFGTVPRDRLLLVGHSGHHTRPVLTSSPLTELVAESGREHLEHHLSLMREKGCTAALAMVVLRDGSEHVDPIELEDWERVGAALLLDTAHHLLPDPFDLYPLWVLGAGTARQVVLEHDEVGDGMSLWVSPVQQLEPFDHTRAAMDAVLEGRSVRPDLPGREVLAEVGRRLRLAPVAASPADTSDLLTRTRAALSRIGARRAGSTGSDEQFMTDCEQVSTMLSALAIDAVHWELLAMCVDHGSPTPVDREMLLQELTSDPTRRPHEDVCAGGGIYSDLLLLREAAAAAMHLGHPAGAASAASAWRGLTAVLALLAWWNHRFSGAGEMVDDLLRHDPSSTLAPLLETMIDTPIFPAWWPEA</sequence>
<dbReference type="STRING" id="1249481.D641_0111560"/>
<dbReference type="RefSeq" id="WP_017823667.1">
    <property type="nucleotide sequence ID" value="NZ_AORC01000014.1"/>
</dbReference>
<gene>
    <name evidence="1" type="ORF">D641_0111560</name>
</gene>
<reference evidence="1 2" key="1">
    <citation type="journal article" date="2013" name="Genome Announc.">
        <title>Draft genome sequence of an Actinobacterium, Brachybacterium muris strain UCD-AY4.</title>
        <authorList>
            <person name="Lo J.R."/>
            <person name="Lang J.M."/>
            <person name="Darling A.E."/>
            <person name="Eisen J.A."/>
            <person name="Coil D.A."/>
        </authorList>
    </citation>
    <scope>NUCLEOTIDE SEQUENCE [LARGE SCALE GENOMIC DNA]</scope>
    <source>
        <strain evidence="1 2">UCD-AY4</strain>
    </source>
</reference>
<dbReference type="AlphaFoldDB" id="A0A022KS21"/>
<dbReference type="Proteomes" id="UP000019754">
    <property type="component" value="Unassembled WGS sequence"/>
</dbReference>
<dbReference type="HOGENOM" id="CLU_717024_0_0_11"/>
<evidence type="ECO:0008006" key="3">
    <source>
        <dbReference type="Google" id="ProtNLM"/>
    </source>
</evidence>
<dbReference type="OrthoDB" id="4789546at2"/>
<accession>A0A022KS21</accession>
<organism evidence="1 2">
    <name type="scientific">Brachybacterium muris UCD-AY4</name>
    <dbReference type="NCBI Taxonomy" id="1249481"/>
    <lineage>
        <taxon>Bacteria</taxon>
        <taxon>Bacillati</taxon>
        <taxon>Actinomycetota</taxon>
        <taxon>Actinomycetes</taxon>
        <taxon>Micrococcales</taxon>
        <taxon>Dermabacteraceae</taxon>
        <taxon>Brachybacterium</taxon>
    </lineage>
</organism>
<dbReference type="EMBL" id="AORC01000014">
    <property type="protein sequence ID" value="EYT48533.1"/>
    <property type="molecule type" value="Genomic_DNA"/>
</dbReference>
<evidence type="ECO:0000313" key="2">
    <source>
        <dbReference type="Proteomes" id="UP000019754"/>
    </source>
</evidence>
<protein>
    <recommendedName>
        <fullName evidence="3">DUF4192 domain-containing protein</fullName>
    </recommendedName>
</protein>
<comment type="caution">
    <text evidence="1">The sequence shown here is derived from an EMBL/GenBank/DDBJ whole genome shotgun (WGS) entry which is preliminary data.</text>
</comment>
<evidence type="ECO:0000313" key="1">
    <source>
        <dbReference type="EMBL" id="EYT48533.1"/>
    </source>
</evidence>
<keyword evidence="2" id="KW-1185">Reference proteome</keyword>
<name>A0A022KS21_9MICO</name>
<proteinExistence type="predicted"/>